<dbReference type="OMA" id="HDVYPAH"/>
<dbReference type="AlphaFoldDB" id="A0A0E0GKG3"/>
<proteinExistence type="predicted"/>
<dbReference type="Proteomes" id="UP000006591">
    <property type="component" value="Chromosome 3"/>
</dbReference>
<evidence type="ECO:0000313" key="1">
    <source>
        <dbReference type="EnsemblPlants" id="ONIVA03G13200.1"/>
    </source>
</evidence>
<dbReference type="Gramene" id="ONIVA03G13200.1">
    <property type="protein sequence ID" value="ONIVA03G13200.1"/>
    <property type="gene ID" value="ONIVA03G13200"/>
</dbReference>
<name>A0A0E0GKG3_ORYNI</name>
<organism evidence="1">
    <name type="scientific">Oryza nivara</name>
    <name type="common">Indian wild rice</name>
    <name type="synonym">Oryza sativa f. spontanea</name>
    <dbReference type="NCBI Taxonomy" id="4536"/>
    <lineage>
        <taxon>Eukaryota</taxon>
        <taxon>Viridiplantae</taxon>
        <taxon>Streptophyta</taxon>
        <taxon>Embryophyta</taxon>
        <taxon>Tracheophyta</taxon>
        <taxon>Spermatophyta</taxon>
        <taxon>Magnoliopsida</taxon>
        <taxon>Liliopsida</taxon>
        <taxon>Poales</taxon>
        <taxon>Poaceae</taxon>
        <taxon>BOP clade</taxon>
        <taxon>Oryzoideae</taxon>
        <taxon>Oryzeae</taxon>
        <taxon>Oryzinae</taxon>
        <taxon>Oryza</taxon>
    </lineage>
</organism>
<reference evidence="1" key="1">
    <citation type="submission" date="2015-04" db="UniProtKB">
        <authorList>
            <consortium name="EnsemblPlants"/>
        </authorList>
    </citation>
    <scope>IDENTIFICATION</scope>
    <source>
        <strain evidence="1">SL10</strain>
    </source>
</reference>
<accession>A0A0E0GKG3</accession>
<protein>
    <submittedName>
        <fullName evidence="1">Uncharacterized protein</fullName>
    </submittedName>
</protein>
<keyword evidence="2" id="KW-1185">Reference proteome</keyword>
<reference evidence="1" key="2">
    <citation type="submission" date="2018-04" db="EMBL/GenBank/DDBJ databases">
        <title>OnivRS2 (Oryza nivara Reference Sequence Version 2).</title>
        <authorList>
            <person name="Zhang J."/>
            <person name="Kudrna D."/>
            <person name="Lee S."/>
            <person name="Talag J."/>
            <person name="Rajasekar S."/>
            <person name="Welchert J."/>
            <person name="Hsing Y.-I."/>
            <person name="Wing R.A."/>
        </authorList>
    </citation>
    <scope>NUCLEOTIDE SEQUENCE [LARGE SCALE GENOMIC DNA]</scope>
    <source>
        <strain evidence="1">SL10</strain>
    </source>
</reference>
<evidence type="ECO:0000313" key="2">
    <source>
        <dbReference type="Proteomes" id="UP000006591"/>
    </source>
</evidence>
<dbReference type="EnsemblPlants" id="ONIVA03G13200.1">
    <property type="protein sequence ID" value="ONIVA03G13200.1"/>
    <property type="gene ID" value="ONIVA03G13200"/>
</dbReference>
<dbReference type="HOGENOM" id="CLU_119741_0_0_1"/>
<sequence>MAPGAHASPVLVVVLLLRPHHPCHLRRRAALAAQPIGDGGAALRLAADMVPAAGGAAGARPPLGVGDGGGRDEEVDLAALQLRLRRHDVYPAHRPLLRRALPAQHVVGVRRQHLAGGHGMAVRVDTAGSVSRVSLRIAAAGEETRRGEAAAQLLGGGTGEARRGGDAVVVGGAGVTAASLLDFSRSVTRLKRREERV</sequence>